<evidence type="ECO:0000256" key="5">
    <source>
        <dbReference type="ARBA" id="ARBA00023054"/>
    </source>
</evidence>
<evidence type="ECO:0000256" key="2">
    <source>
        <dbReference type="ARBA" id="ARBA00006695"/>
    </source>
</evidence>
<feature type="compositionally biased region" description="Basic and acidic residues" evidence="9">
    <location>
        <begin position="269"/>
        <end position="324"/>
    </location>
</feature>
<dbReference type="InterPro" id="IPR051376">
    <property type="entry name" value="CWC25_splicing_factor"/>
</dbReference>
<proteinExistence type="inferred from homology"/>
<feature type="compositionally biased region" description="Low complexity" evidence="9">
    <location>
        <begin position="325"/>
        <end position="334"/>
    </location>
</feature>
<dbReference type="InterPro" id="IPR022209">
    <property type="entry name" value="CWC25"/>
</dbReference>
<evidence type="ECO:0000256" key="8">
    <source>
        <dbReference type="SAM" id="Coils"/>
    </source>
</evidence>
<feature type="domain" description="CBF1-interacting co-repressor CIR N-terminal" evidence="10">
    <location>
        <begin position="11"/>
        <end position="47"/>
    </location>
</feature>
<dbReference type="GO" id="GO:0005684">
    <property type="term" value="C:U2-type spliceosomal complex"/>
    <property type="evidence" value="ECO:0007669"/>
    <property type="project" value="TreeGrafter"/>
</dbReference>
<sequence>MGGGDLNLKKSWHPSTLRNIERVWKAEQKHEVEKQKIEQLQKELAEERNREEIQTFAENQGVVKKKEERLDWMYQGPAAMVNREEYLLGRKIDKTLESIQSIENGAEPPKDEEATGSMMFSSQNLSGTATVDLATKIREDPLFNIMKKEKEERKNLLSNPVKMKQLQQLLKESLGDKKSKKNKKSKKKKHHKSDSDEEKEEKKHKKHKKSASSDSDEEETYSNLKKKNHLKHNFSEKDDMSSERKRSKYDSENIDVSERRHKKMYSPPTERESNRRSYEHKKSSKSDYDHSAREMNHSSSREYNDYSSREFNHPSSRESNHYSSRESNYNSSRESNYKSSRESNYNSSRESNHHSSKESNHHSSKESYHYSSKESSHYSSKESNHYSSRDSNFKSTTSRSQNLKIQRRQENQNHKEEKKKLGKEERERLLREMQENAEWRADQRKRNAQRHREENEKEENTQKVDPSVFVKPMLYKLTGKSVENRIKQKIFTIQRSSSDMDKNFARRD</sequence>
<organism evidence="11 12">
    <name type="scientific">Caerostris darwini</name>
    <dbReference type="NCBI Taxonomy" id="1538125"/>
    <lineage>
        <taxon>Eukaryota</taxon>
        <taxon>Metazoa</taxon>
        <taxon>Ecdysozoa</taxon>
        <taxon>Arthropoda</taxon>
        <taxon>Chelicerata</taxon>
        <taxon>Arachnida</taxon>
        <taxon>Araneae</taxon>
        <taxon>Araneomorphae</taxon>
        <taxon>Entelegynae</taxon>
        <taxon>Araneoidea</taxon>
        <taxon>Araneidae</taxon>
        <taxon>Caerostris</taxon>
    </lineage>
</organism>
<keyword evidence="4" id="KW-0747">Spliceosome</keyword>
<feature type="compositionally biased region" description="Basic and acidic residues" evidence="9">
    <location>
        <begin position="407"/>
        <end position="462"/>
    </location>
</feature>
<dbReference type="Pfam" id="PF10197">
    <property type="entry name" value="Cir_N"/>
    <property type="match status" value="1"/>
</dbReference>
<gene>
    <name evidence="11" type="primary">CWC25</name>
    <name evidence="11" type="ORF">CDAR_566741</name>
</gene>
<dbReference type="InterPro" id="IPR019339">
    <property type="entry name" value="CIR_N_dom"/>
</dbReference>
<accession>A0AAV4UDX0</accession>
<dbReference type="PANTHER" id="PTHR16196">
    <property type="entry name" value="CELL CYCLE CONTROL PROTEIN CWF25"/>
    <property type="match status" value="1"/>
</dbReference>
<comment type="subcellular location">
    <subcellularLocation>
        <location evidence="1">Nucleus</location>
    </subcellularLocation>
</comment>
<feature type="compositionally biased region" description="Polar residues" evidence="9">
    <location>
        <begin position="393"/>
        <end position="404"/>
    </location>
</feature>
<evidence type="ECO:0000256" key="1">
    <source>
        <dbReference type="ARBA" id="ARBA00004123"/>
    </source>
</evidence>
<dbReference type="AlphaFoldDB" id="A0AAV4UDX0"/>
<comment type="caution">
    <text evidence="11">The sequence shown here is derived from an EMBL/GenBank/DDBJ whole genome shotgun (WGS) entry which is preliminary data.</text>
</comment>
<feature type="compositionally biased region" description="Basic residues" evidence="9">
    <location>
        <begin position="178"/>
        <end position="192"/>
    </location>
</feature>
<reference evidence="11 12" key="1">
    <citation type="submission" date="2021-06" db="EMBL/GenBank/DDBJ databases">
        <title>Caerostris darwini draft genome.</title>
        <authorList>
            <person name="Kono N."/>
            <person name="Arakawa K."/>
        </authorList>
    </citation>
    <scope>NUCLEOTIDE SEQUENCE [LARGE SCALE GENOMIC DNA]</scope>
</reference>
<name>A0AAV4UDX0_9ARAC</name>
<feature type="coiled-coil region" evidence="8">
    <location>
        <begin position="23"/>
        <end position="54"/>
    </location>
</feature>
<evidence type="ECO:0000256" key="4">
    <source>
        <dbReference type="ARBA" id="ARBA00022728"/>
    </source>
</evidence>
<dbReference type="SMART" id="SM01083">
    <property type="entry name" value="Cir_N"/>
    <property type="match status" value="1"/>
</dbReference>
<feature type="region of interest" description="Disordered" evidence="9">
    <location>
        <begin position="153"/>
        <end position="465"/>
    </location>
</feature>
<protein>
    <submittedName>
        <fullName evidence="11">Pre-mRNA-splicing factor CWC25 homolog</fullName>
    </submittedName>
</protein>
<evidence type="ECO:0000256" key="3">
    <source>
        <dbReference type="ARBA" id="ARBA00022664"/>
    </source>
</evidence>
<dbReference type="Pfam" id="PF12542">
    <property type="entry name" value="CWC25"/>
    <property type="match status" value="1"/>
</dbReference>
<comment type="similarity">
    <text evidence="2">Belongs to the CWC25 family.</text>
</comment>
<evidence type="ECO:0000256" key="9">
    <source>
        <dbReference type="SAM" id="MobiDB-lite"/>
    </source>
</evidence>
<evidence type="ECO:0000259" key="10">
    <source>
        <dbReference type="SMART" id="SM01083"/>
    </source>
</evidence>
<keyword evidence="6" id="KW-0508">mRNA splicing</keyword>
<keyword evidence="7" id="KW-0539">Nucleus</keyword>
<keyword evidence="12" id="KW-1185">Reference proteome</keyword>
<dbReference type="Proteomes" id="UP001054837">
    <property type="component" value="Unassembled WGS sequence"/>
</dbReference>
<feature type="compositionally biased region" description="Basic and acidic residues" evidence="9">
    <location>
        <begin position="233"/>
        <end position="251"/>
    </location>
</feature>
<keyword evidence="5 8" id="KW-0175">Coiled coil</keyword>
<evidence type="ECO:0000313" key="11">
    <source>
        <dbReference type="EMBL" id="GIY55925.1"/>
    </source>
</evidence>
<dbReference type="EMBL" id="BPLQ01011142">
    <property type="protein sequence ID" value="GIY55925.1"/>
    <property type="molecule type" value="Genomic_DNA"/>
</dbReference>
<evidence type="ECO:0000256" key="6">
    <source>
        <dbReference type="ARBA" id="ARBA00023187"/>
    </source>
</evidence>
<feature type="compositionally biased region" description="Basic and acidic residues" evidence="9">
    <location>
        <begin position="350"/>
        <end position="392"/>
    </location>
</feature>
<dbReference type="PANTHER" id="PTHR16196:SF0">
    <property type="entry name" value="PRE-MRNA-SPLICING FACTOR CWC25 HOMOLOG"/>
    <property type="match status" value="1"/>
</dbReference>
<evidence type="ECO:0000313" key="12">
    <source>
        <dbReference type="Proteomes" id="UP001054837"/>
    </source>
</evidence>
<evidence type="ECO:0000256" key="7">
    <source>
        <dbReference type="ARBA" id="ARBA00023242"/>
    </source>
</evidence>
<dbReference type="GO" id="GO:0000398">
    <property type="term" value="P:mRNA splicing, via spliceosome"/>
    <property type="evidence" value="ECO:0007669"/>
    <property type="project" value="TreeGrafter"/>
</dbReference>
<keyword evidence="3" id="KW-0507">mRNA processing</keyword>